<proteinExistence type="predicted"/>
<evidence type="ECO:0000313" key="2">
    <source>
        <dbReference type="EMBL" id="GMR41331.1"/>
    </source>
</evidence>
<organism evidence="2 3">
    <name type="scientific">Pristionchus mayeri</name>
    <dbReference type="NCBI Taxonomy" id="1317129"/>
    <lineage>
        <taxon>Eukaryota</taxon>
        <taxon>Metazoa</taxon>
        <taxon>Ecdysozoa</taxon>
        <taxon>Nematoda</taxon>
        <taxon>Chromadorea</taxon>
        <taxon>Rhabditida</taxon>
        <taxon>Rhabditina</taxon>
        <taxon>Diplogasteromorpha</taxon>
        <taxon>Diplogasteroidea</taxon>
        <taxon>Neodiplogasteridae</taxon>
        <taxon>Pristionchus</taxon>
    </lineage>
</organism>
<feature type="non-terminal residue" evidence="2">
    <location>
        <position position="1"/>
    </location>
</feature>
<feature type="signal peptide" evidence="1">
    <location>
        <begin position="1"/>
        <end position="20"/>
    </location>
</feature>
<keyword evidence="1" id="KW-0732">Signal</keyword>
<comment type="caution">
    <text evidence="2">The sequence shown here is derived from an EMBL/GenBank/DDBJ whole genome shotgun (WGS) entry which is preliminary data.</text>
</comment>
<dbReference type="Proteomes" id="UP001328107">
    <property type="component" value="Unassembled WGS sequence"/>
</dbReference>
<protein>
    <submittedName>
        <fullName evidence="2">Uncharacterized protein</fullName>
    </submittedName>
</protein>
<evidence type="ECO:0000313" key="3">
    <source>
        <dbReference type="Proteomes" id="UP001328107"/>
    </source>
</evidence>
<feature type="non-terminal residue" evidence="2">
    <location>
        <position position="209"/>
    </location>
</feature>
<sequence>NSSTEGGFFLIIISVVVVLGNHCLSGRGHNYSIARGPNSKWTPTFELKILRKITECKGLFMNGTFSTVAKHVSAATGDSPASITARIFHATQGMLYKMGLQKKSRHIQFHAILDRISQLEAYVESGGDEKLTVPFKVYNDAQISVLEMAESTLNMDATNDSAVFPKANDISDSTLGEIGMPLFNSTEMHTANGNDATTRPAAQDWTIIE</sequence>
<feature type="chain" id="PRO_5042878214" evidence="1">
    <location>
        <begin position="21"/>
        <end position="209"/>
    </location>
</feature>
<reference evidence="3" key="1">
    <citation type="submission" date="2022-10" db="EMBL/GenBank/DDBJ databases">
        <title>Genome assembly of Pristionchus species.</title>
        <authorList>
            <person name="Yoshida K."/>
            <person name="Sommer R.J."/>
        </authorList>
    </citation>
    <scope>NUCLEOTIDE SEQUENCE [LARGE SCALE GENOMIC DNA]</scope>
    <source>
        <strain evidence="3">RS5460</strain>
    </source>
</reference>
<keyword evidence="3" id="KW-1185">Reference proteome</keyword>
<dbReference type="AlphaFoldDB" id="A0AAN5CGD1"/>
<dbReference type="EMBL" id="BTRK01000003">
    <property type="protein sequence ID" value="GMR41331.1"/>
    <property type="molecule type" value="Genomic_DNA"/>
</dbReference>
<name>A0AAN5CGD1_9BILA</name>
<accession>A0AAN5CGD1</accession>
<evidence type="ECO:0000256" key="1">
    <source>
        <dbReference type="SAM" id="SignalP"/>
    </source>
</evidence>
<gene>
    <name evidence="2" type="ORF">PMAYCL1PPCAC_11526</name>
</gene>